<comment type="subcellular location">
    <subcellularLocation>
        <location evidence="1 3">Nucleus</location>
    </subcellularLocation>
</comment>
<name>A0AAV5RFK8_STABA</name>
<proteinExistence type="predicted"/>
<feature type="compositionally biased region" description="Polar residues" evidence="4">
    <location>
        <begin position="834"/>
        <end position="858"/>
    </location>
</feature>
<feature type="compositionally biased region" description="Polar residues" evidence="4">
    <location>
        <begin position="902"/>
        <end position="925"/>
    </location>
</feature>
<dbReference type="GO" id="GO:0000781">
    <property type="term" value="C:chromosome, telomeric region"/>
    <property type="evidence" value="ECO:0007669"/>
    <property type="project" value="GOC"/>
</dbReference>
<feature type="domain" description="WAC" evidence="5">
    <location>
        <begin position="23"/>
        <end position="132"/>
    </location>
</feature>
<feature type="compositionally biased region" description="Pro residues" evidence="4">
    <location>
        <begin position="929"/>
        <end position="940"/>
    </location>
</feature>
<dbReference type="InterPro" id="IPR013136">
    <property type="entry name" value="WSTF_Acf1_Cbp146"/>
</dbReference>
<evidence type="ECO:0000256" key="3">
    <source>
        <dbReference type="PROSITE-ProRule" id="PRU00475"/>
    </source>
</evidence>
<feature type="region of interest" description="Disordered" evidence="4">
    <location>
        <begin position="1294"/>
        <end position="1450"/>
    </location>
</feature>
<evidence type="ECO:0000313" key="7">
    <source>
        <dbReference type="Proteomes" id="UP001362899"/>
    </source>
</evidence>
<dbReference type="Pfam" id="PF10537">
    <property type="entry name" value="WAC_Acf1_DNA_bd"/>
    <property type="match status" value="1"/>
</dbReference>
<feature type="region of interest" description="Disordered" evidence="4">
    <location>
        <begin position="973"/>
        <end position="992"/>
    </location>
</feature>
<evidence type="ECO:0000256" key="1">
    <source>
        <dbReference type="ARBA" id="ARBA00004123"/>
    </source>
</evidence>
<feature type="compositionally biased region" description="Basic and acidic residues" evidence="4">
    <location>
        <begin position="1414"/>
        <end position="1423"/>
    </location>
</feature>
<dbReference type="PANTHER" id="PTHR32075">
    <property type="entry name" value="ISWI CHROMATIN-REMODELING COMPLEX SUBUNIT YPL216W-RELATED"/>
    <property type="match status" value="1"/>
</dbReference>
<feature type="compositionally biased region" description="Basic and acidic residues" evidence="4">
    <location>
        <begin position="581"/>
        <end position="628"/>
    </location>
</feature>
<feature type="compositionally biased region" description="Acidic residues" evidence="4">
    <location>
        <begin position="397"/>
        <end position="413"/>
    </location>
</feature>
<evidence type="ECO:0000256" key="2">
    <source>
        <dbReference type="ARBA" id="ARBA00023242"/>
    </source>
</evidence>
<dbReference type="PROSITE" id="PS51136">
    <property type="entry name" value="WAC"/>
    <property type="match status" value="1"/>
</dbReference>
<accession>A0AAV5RFK8</accession>
<feature type="compositionally biased region" description="Low complexity" evidence="4">
    <location>
        <begin position="1151"/>
        <end position="1161"/>
    </location>
</feature>
<feature type="compositionally biased region" description="Basic and acidic residues" evidence="4">
    <location>
        <begin position="1323"/>
        <end position="1354"/>
    </location>
</feature>
<dbReference type="InterPro" id="IPR018501">
    <property type="entry name" value="DDT_dom"/>
</dbReference>
<dbReference type="Pfam" id="PF02791">
    <property type="entry name" value="DDT"/>
    <property type="match status" value="1"/>
</dbReference>
<evidence type="ECO:0000256" key="4">
    <source>
        <dbReference type="SAM" id="MobiDB-lite"/>
    </source>
</evidence>
<feature type="compositionally biased region" description="Low complexity" evidence="4">
    <location>
        <begin position="1246"/>
        <end position="1258"/>
    </location>
</feature>
<feature type="compositionally biased region" description="Basic and acidic residues" evidence="4">
    <location>
        <begin position="1303"/>
        <end position="1316"/>
    </location>
</feature>
<dbReference type="EMBL" id="BTGC01000003">
    <property type="protein sequence ID" value="GMM49762.1"/>
    <property type="molecule type" value="Genomic_DNA"/>
</dbReference>
<keyword evidence="7" id="KW-1185">Reference proteome</keyword>
<dbReference type="Proteomes" id="UP001362899">
    <property type="component" value="Unassembled WGS sequence"/>
</dbReference>
<feature type="compositionally biased region" description="Polar residues" evidence="4">
    <location>
        <begin position="1356"/>
        <end position="1379"/>
    </location>
</feature>
<gene>
    <name evidence="6" type="ORF">DASB73_007200</name>
</gene>
<sequence>MVLFKRKQVNIPRPKYTHLDDDQMVWVIPETLEYFCTYEDYLDRLDFYNQKKFICELTGSSCLTFFDALRREQYEKEFVLKRFPEPLKRPILQEIHFSTTTRLDQLVDEIYNSLKEKYFEHEFVTVRYADQRVRAEIIKAENGIYQVDDGRRILEGDASQLQRDRKVLSKISLRTFVKHAATREQWLGAPWIVNKEFVQMYNLDNVMPPEVCRIYEKKRFEEIGDAKQAELATLSELKALDANQVSFNDDFYVFAREAGVQPMRKYVEKRAESSPFPQWHVDERLSELEEHNKVSSLLEIWTFTTIFCEYLKLDKKHVLSLDAFIDQLRQKDVSEAISSLHEAILILYVSKSKRQFQVPFKTATAKTRKKRSVKSEKRRKQDNDKHDVNSADHEVEGDADVDVDAEASMDVDADNVKVEADAEMEVDGDEKNDATEEVAENVTEDHSDAGTSDDEEEEKELVKRILGNQFSDGGWQELVACILTKLLNQTPFQEETKETLKFLHASKSRDNDVAANYRDMPFVYRVHALFILLRALYESPTFKQLLEARFEEAAKLRKIPIGKEVRHLRETIRSLQRGNNAKREKEDRKSTKKGEKEKDKGKGKGKKENDKENTKENEKENDKDNVKEEDLEELDEAKLKEEYNIKCAESDKIAQKISKLETQRMAPLGLDMFYNRYYWIGSDPENNDDYGLGRICIQGPSLEEITKCLNSEEFYEDLKQYRQHSLEEEHKKLKLQKYAQSLESSAKKEQEKHDLDAVVDADNADTAAKKIERKIRQLLSFNKATGRLSSSQAAELRALEREALALNCSPESLRNRDSSAEIEESQGSLKIEDMQSNSDKSNLPAMQTMSTNSGSNEQDQSKDTQEVKEVREVREVRGVRQVQEIQPSQVLQPHIEQVQTVAQSELQPVQKSATPMSTQGPSQFVQPPQTIPPQQAPPAQPQHGQHTLPQIVPAHLPQQHAPPAMIHQIPSMQHMPPPQSLMQAPQPPNQHHPGQVQLIDPLQREHKLPQSQMVQQLPIQQFYHQGIPDQMPPQQQPMQYIVQNTMYGPMVFAVSQPLGHPPGIPNNAVYNALPPQSQYPVINPIGYPPGQFPIFNGAPSIPSGAQGIPHFFNQVPPPPPHVQQMMAPMPRLPGPPGPAPPVYVDQVQQMQQLQQMQQFQNNPPPQHAQVVPPPQHAPQSHIQQPQHVQPPLVQHPIEAQPRVPVLPSSTGSIMQPAANSPPVVIETPVIQSEPIQPQTSTRTAESNANNNSPPAGNSIVERPGDAPKVVAIADGAVTVQPEVPKITVTDVTQSASNTGVAEPAHKDNEPLVDSKDSTLNTEDNDHKQVADSTDDHKPENTENTSRGDELKDNAGDNESNDNASRTLHTKDSSNTNKPNADSLRTVCAESADTSQETEEESCTAASAKAVVKTPTKETAKDSSDLSPNVSNEEHSKEEHAAGNTDDGNDHDIDLGIDVDEDIPSPTEIRDIFQGSFAILKPNQWRFYETPEELAKLFEYLVESGTRGSKLLLELRKHEVLITSSMTERLSKLGLN</sequence>
<feature type="compositionally biased region" description="Basic and acidic residues" evidence="4">
    <location>
        <begin position="859"/>
        <end position="869"/>
    </location>
</feature>
<feature type="compositionally biased region" description="Low complexity" evidence="4">
    <location>
        <begin position="1177"/>
        <end position="1188"/>
    </location>
</feature>
<feature type="region of interest" description="Disordered" evidence="4">
    <location>
        <begin position="810"/>
        <end position="869"/>
    </location>
</feature>
<comment type="caution">
    <text evidence="6">The sequence shown here is derived from an EMBL/GenBank/DDBJ whole genome shotgun (WGS) entry which is preliminary data.</text>
</comment>
<organism evidence="6 7">
    <name type="scientific">Starmerella bacillaris</name>
    <name type="common">Yeast</name>
    <name type="synonym">Candida zemplinina</name>
    <dbReference type="NCBI Taxonomy" id="1247836"/>
    <lineage>
        <taxon>Eukaryota</taxon>
        <taxon>Fungi</taxon>
        <taxon>Dikarya</taxon>
        <taxon>Ascomycota</taxon>
        <taxon>Saccharomycotina</taxon>
        <taxon>Dipodascomycetes</taxon>
        <taxon>Dipodascales</taxon>
        <taxon>Trichomonascaceae</taxon>
        <taxon>Starmerella</taxon>
    </lineage>
</organism>
<reference evidence="6 7" key="1">
    <citation type="journal article" date="2023" name="Elife">
        <title>Identification of key yeast species and microbe-microbe interactions impacting larval growth of Drosophila in the wild.</title>
        <authorList>
            <person name="Mure A."/>
            <person name="Sugiura Y."/>
            <person name="Maeda R."/>
            <person name="Honda K."/>
            <person name="Sakurai N."/>
            <person name="Takahashi Y."/>
            <person name="Watada M."/>
            <person name="Katoh T."/>
            <person name="Gotoh A."/>
            <person name="Gotoh Y."/>
            <person name="Taniguchi I."/>
            <person name="Nakamura K."/>
            <person name="Hayashi T."/>
            <person name="Katayama T."/>
            <person name="Uemura T."/>
            <person name="Hattori Y."/>
        </authorList>
    </citation>
    <scope>NUCLEOTIDE SEQUENCE [LARGE SCALE GENOMIC DNA]</scope>
    <source>
        <strain evidence="6 7">SB-73</strain>
    </source>
</reference>
<feature type="region of interest" description="Disordered" evidence="4">
    <location>
        <begin position="570"/>
        <end position="630"/>
    </location>
</feature>
<feature type="region of interest" description="Disordered" evidence="4">
    <location>
        <begin position="1151"/>
        <end position="1188"/>
    </location>
</feature>
<feature type="region of interest" description="Disordered" evidence="4">
    <location>
        <begin position="902"/>
        <end position="946"/>
    </location>
</feature>
<keyword evidence="2 3" id="KW-0539">Nucleus</keyword>
<evidence type="ECO:0000259" key="5">
    <source>
        <dbReference type="PROSITE" id="PS51136"/>
    </source>
</evidence>
<feature type="compositionally biased region" description="Basic and acidic residues" evidence="4">
    <location>
        <begin position="373"/>
        <end position="396"/>
    </location>
</feature>
<feature type="region of interest" description="Disordered" evidence="4">
    <location>
        <begin position="1233"/>
        <end position="1262"/>
    </location>
</feature>
<dbReference type="GO" id="GO:0005634">
    <property type="term" value="C:nucleus"/>
    <property type="evidence" value="ECO:0007669"/>
    <property type="project" value="UniProtKB-SubCell"/>
</dbReference>
<feature type="compositionally biased region" description="Pro residues" evidence="4">
    <location>
        <begin position="975"/>
        <end position="990"/>
    </location>
</feature>
<dbReference type="GO" id="GO:0031509">
    <property type="term" value="P:subtelomeric heterochromatin formation"/>
    <property type="evidence" value="ECO:0007669"/>
    <property type="project" value="TreeGrafter"/>
</dbReference>
<protein>
    <submittedName>
        <fullName evidence="6">Itc1 protein</fullName>
    </submittedName>
</protein>
<evidence type="ECO:0000313" key="6">
    <source>
        <dbReference type="EMBL" id="GMM49762.1"/>
    </source>
</evidence>
<feature type="compositionally biased region" description="Polar residues" evidence="4">
    <location>
        <begin position="1233"/>
        <end position="1245"/>
    </location>
</feature>
<feature type="compositionally biased region" description="Basic and acidic residues" evidence="4">
    <location>
        <begin position="1431"/>
        <end position="1440"/>
    </location>
</feature>
<dbReference type="PANTHER" id="PTHR32075:SF6">
    <property type="entry name" value="ISWI CHROMATIN-REMODELING COMPLEX SUBUNIT YPL216W-RELATED"/>
    <property type="match status" value="1"/>
</dbReference>
<feature type="region of interest" description="Disordered" evidence="4">
    <location>
        <begin position="361"/>
        <end position="456"/>
    </location>
</feature>
<feature type="compositionally biased region" description="Pro residues" evidence="4">
    <location>
        <begin position="1162"/>
        <end position="1176"/>
    </location>
</feature>